<dbReference type="InterPro" id="IPR011009">
    <property type="entry name" value="Kinase-like_dom_sf"/>
</dbReference>
<comment type="caution">
    <text evidence="1">The sequence shown here is derived from an EMBL/GenBank/DDBJ whole genome shotgun (WGS) entry which is preliminary data.</text>
</comment>
<keyword evidence="2" id="KW-1185">Reference proteome</keyword>
<dbReference type="SUPFAM" id="SSF56112">
    <property type="entry name" value="Protein kinase-like (PK-like)"/>
    <property type="match status" value="1"/>
</dbReference>
<dbReference type="Proteomes" id="UP001408356">
    <property type="component" value="Unassembled WGS sequence"/>
</dbReference>
<evidence type="ECO:0000313" key="1">
    <source>
        <dbReference type="EMBL" id="KAK9414466.1"/>
    </source>
</evidence>
<reference evidence="1 2" key="1">
    <citation type="journal article" date="2024" name="J. Plant Pathol.">
        <title>Sequence and assembly of the genome of Seiridium unicorne, isolate CBS 538.82, causal agent of cypress canker disease.</title>
        <authorList>
            <person name="Scali E."/>
            <person name="Rocca G.D."/>
            <person name="Danti R."/>
            <person name="Garbelotto M."/>
            <person name="Barberini S."/>
            <person name="Baroncelli R."/>
            <person name="Emiliani G."/>
        </authorList>
    </citation>
    <scope>NUCLEOTIDE SEQUENCE [LARGE SCALE GENOMIC DNA]</scope>
    <source>
        <strain evidence="1 2">BM-138-508</strain>
    </source>
</reference>
<proteinExistence type="predicted"/>
<protein>
    <recommendedName>
        <fullName evidence="3">Protein kinase domain-containing protein</fullName>
    </recommendedName>
</protein>
<gene>
    <name evidence="1" type="ORF">SUNI508_11176</name>
</gene>
<name>A0ABR2UIV9_9PEZI</name>
<sequence length="353" mass="38506">MSSGRMSSRAEAAARILKKCFDADARYYLEDYVGSGFQADVFRIRKTSQTVAGPELAAVKIPASSSTVLFGGILDFMSEQAALEALIGAAHVVQPLHFSPTDPLEPGASELPAHEWMYMEWLENGTLKTFLTRASRANIALPNRVMWIIFLCYVRMCVALAWPDAHDPNKIQLEDLRNDVPTHAIENTDPNSGNMVFGSFVPDTSDVEHGIMPIMKMIDLGFVKRRETPDLWIWRSTVKGFIGRVGTEMSKIINVGRPGIPNADVDPDMQQLVAACRASETAYRPGIHDLAPAVADAVQNRDAAWYQQNVPGQDSSKEEDDTIIALVHGLFLDAPAAPPAPTGFAPNTAPAAS</sequence>
<dbReference type="EMBL" id="JARVKF010000426">
    <property type="protein sequence ID" value="KAK9414466.1"/>
    <property type="molecule type" value="Genomic_DNA"/>
</dbReference>
<accession>A0ABR2UIV9</accession>
<organism evidence="1 2">
    <name type="scientific">Seiridium unicorne</name>
    <dbReference type="NCBI Taxonomy" id="138068"/>
    <lineage>
        <taxon>Eukaryota</taxon>
        <taxon>Fungi</taxon>
        <taxon>Dikarya</taxon>
        <taxon>Ascomycota</taxon>
        <taxon>Pezizomycotina</taxon>
        <taxon>Sordariomycetes</taxon>
        <taxon>Xylariomycetidae</taxon>
        <taxon>Amphisphaeriales</taxon>
        <taxon>Sporocadaceae</taxon>
        <taxon>Seiridium</taxon>
    </lineage>
</organism>
<evidence type="ECO:0008006" key="3">
    <source>
        <dbReference type="Google" id="ProtNLM"/>
    </source>
</evidence>
<evidence type="ECO:0000313" key="2">
    <source>
        <dbReference type="Proteomes" id="UP001408356"/>
    </source>
</evidence>